<gene>
    <name evidence="1" type="ORF">BO78DRAFT_80970</name>
</gene>
<proteinExistence type="predicted"/>
<evidence type="ECO:0000313" key="2">
    <source>
        <dbReference type="Proteomes" id="UP000248423"/>
    </source>
</evidence>
<dbReference type="VEuPathDB" id="FungiDB:BO78DRAFT_80970"/>
<evidence type="ECO:0000313" key="1">
    <source>
        <dbReference type="EMBL" id="PYI08140.1"/>
    </source>
</evidence>
<accession>A0A319EF24</accession>
<organism evidence="1 2">
    <name type="scientific">Aspergillus sclerotiicarbonarius (strain CBS 121057 / IBT 28362)</name>
    <dbReference type="NCBI Taxonomy" id="1448318"/>
    <lineage>
        <taxon>Eukaryota</taxon>
        <taxon>Fungi</taxon>
        <taxon>Dikarya</taxon>
        <taxon>Ascomycota</taxon>
        <taxon>Pezizomycotina</taxon>
        <taxon>Eurotiomycetes</taxon>
        <taxon>Eurotiomycetidae</taxon>
        <taxon>Eurotiales</taxon>
        <taxon>Aspergillaceae</taxon>
        <taxon>Aspergillus</taxon>
        <taxon>Aspergillus subgen. Circumdati</taxon>
    </lineage>
</organism>
<name>A0A319EF24_ASPSB</name>
<protein>
    <submittedName>
        <fullName evidence="1">Uncharacterized protein</fullName>
    </submittedName>
</protein>
<dbReference type="EMBL" id="KZ826337">
    <property type="protein sequence ID" value="PYI08140.1"/>
    <property type="molecule type" value="Genomic_DNA"/>
</dbReference>
<dbReference type="Proteomes" id="UP000248423">
    <property type="component" value="Unassembled WGS sequence"/>
</dbReference>
<keyword evidence="2" id="KW-1185">Reference proteome</keyword>
<dbReference type="OrthoDB" id="10580625at2759"/>
<sequence>MNMPPAPILLNFHVHPLLRSPSVVNRARLSQRVQGGLACLVACLFGTGRARRQRPDAMAPTEFSPLISPPGWPIHSRRPSSCTFLRCVGTWRVDSLRSVSSASPVTAPD</sequence>
<dbReference type="AlphaFoldDB" id="A0A319EF24"/>
<reference evidence="1 2" key="1">
    <citation type="submission" date="2018-02" db="EMBL/GenBank/DDBJ databases">
        <title>The genomes of Aspergillus section Nigri reveals drivers in fungal speciation.</title>
        <authorList>
            <consortium name="DOE Joint Genome Institute"/>
            <person name="Vesth T.C."/>
            <person name="Nybo J."/>
            <person name="Theobald S."/>
            <person name="Brandl J."/>
            <person name="Frisvad J.C."/>
            <person name="Nielsen K.F."/>
            <person name="Lyhne E.K."/>
            <person name="Kogle M.E."/>
            <person name="Kuo A."/>
            <person name="Riley R."/>
            <person name="Clum A."/>
            <person name="Nolan M."/>
            <person name="Lipzen A."/>
            <person name="Salamov A."/>
            <person name="Henrissat B."/>
            <person name="Wiebenga A."/>
            <person name="De vries R.P."/>
            <person name="Grigoriev I.V."/>
            <person name="Mortensen U.H."/>
            <person name="Andersen M.R."/>
            <person name="Baker S.E."/>
        </authorList>
    </citation>
    <scope>NUCLEOTIDE SEQUENCE [LARGE SCALE GENOMIC DNA]</scope>
    <source>
        <strain evidence="1 2">CBS 121057</strain>
    </source>
</reference>